<evidence type="ECO:0000313" key="2">
    <source>
        <dbReference type="Proteomes" id="UP001164250"/>
    </source>
</evidence>
<dbReference type="EMBL" id="CM047901">
    <property type="protein sequence ID" value="KAJ0097303.1"/>
    <property type="molecule type" value="Genomic_DNA"/>
</dbReference>
<name>A0ACC1BEC4_9ROSI</name>
<comment type="caution">
    <text evidence="1">The sequence shown here is derived from an EMBL/GenBank/DDBJ whole genome shotgun (WGS) entry which is preliminary data.</text>
</comment>
<dbReference type="Proteomes" id="UP001164250">
    <property type="component" value="Chromosome 5"/>
</dbReference>
<reference evidence="2" key="1">
    <citation type="journal article" date="2023" name="G3 (Bethesda)">
        <title>Genome assembly and association tests identify interacting loci associated with vigor, precocity, and sex in interspecific pistachio rootstocks.</title>
        <authorList>
            <person name="Palmer W."/>
            <person name="Jacygrad E."/>
            <person name="Sagayaradj S."/>
            <person name="Cavanaugh K."/>
            <person name="Han R."/>
            <person name="Bertier L."/>
            <person name="Beede B."/>
            <person name="Kafkas S."/>
            <person name="Golino D."/>
            <person name="Preece J."/>
            <person name="Michelmore R."/>
        </authorList>
    </citation>
    <scope>NUCLEOTIDE SEQUENCE [LARGE SCALE GENOMIC DNA]</scope>
</reference>
<gene>
    <name evidence="1" type="ORF">Patl1_27397</name>
</gene>
<organism evidence="1 2">
    <name type="scientific">Pistacia atlantica</name>
    <dbReference type="NCBI Taxonomy" id="434234"/>
    <lineage>
        <taxon>Eukaryota</taxon>
        <taxon>Viridiplantae</taxon>
        <taxon>Streptophyta</taxon>
        <taxon>Embryophyta</taxon>
        <taxon>Tracheophyta</taxon>
        <taxon>Spermatophyta</taxon>
        <taxon>Magnoliopsida</taxon>
        <taxon>eudicotyledons</taxon>
        <taxon>Gunneridae</taxon>
        <taxon>Pentapetalae</taxon>
        <taxon>rosids</taxon>
        <taxon>malvids</taxon>
        <taxon>Sapindales</taxon>
        <taxon>Anacardiaceae</taxon>
        <taxon>Pistacia</taxon>
    </lineage>
</organism>
<proteinExistence type="predicted"/>
<accession>A0ACC1BEC4</accession>
<evidence type="ECO:0000313" key="1">
    <source>
        <dbReference type="EMBL" id="KAJ0097303.1"/>
    </source>
</evidence>
<sequence>MNSPSTQFATPSRLGIYEPIHQLGTWGENFKSNGNPNTSTPIIVEVDTKLDTQSEDTSHGTFPSSNKYEQEASKPVDKSTYCFSPIGSLPLLFPAVFFMFRRLAQNHEATRKNQLQKKVEEGLYVGGGVEGCQLEYFLLSFHVLAFNKKSVSRFVQELLHLRWSMDIGFKSKIGKFMRSALEGGMSHYFELFRRKYAAAKAYSFYVMSGMWKIAA</sequence>
<keyword evidence="2" id="KW-1185">Reference proteome</keyword>
<protein>
    <submittedName>
        <fullName evidence="1">Uncharacterized protein</fullName>
    </submittedName>
</protein>